<name>A0ABR1DT34_NECAM</name>
<sequence>MDYSSSSFSLDKTIRDFDGVELIAPHYGVNKVGSKAHRGFGGDECDTFKPTMFFRGQDGFDDRDGQEDKSGLRSPSATGYLSMICGNIY</sequence>
<protein>
    <recommendedName>
        <fullName evidence="3">Transthyretin-like family protein</fullName>
    </recommendedName>
</protein>
<gene>
    <name evidence="1" type="primary">Necator_chrIV.g17124</name>
    <name evidence="1" type="ORF">RB195_003826</name>
</gene>
<evidence type="ECO:0000313" key="2">
    <source>
        <dbReference type="Proteomes" id="UP001303046"/>
    </source>
</evidence>
<evidence type="ECO:0000313" key="1">
    <source>
        <dbReference type="EMBL" id="KAK6752651.1"/>
    </source>
</evidence>
<reference evidence="1 2" key="1">
    <citation type="submission" date="2023-08" db="EMBL/GenBank/DDBJ databases">
        <title>A Necator americanus chromosomal reference genome.</title>
        <authorList>
            <person name="Ilik V."/>
            <person name="Petrzelkova K.J."/>
            <person name="Pardy F."/>
            <person name="Fuh T."/>
            <person name="Niatou-Singa F.S."/>
            <person name="Gouil Q."/>
            <person name="Baker L."/>
            <person name="Ritchie M.E."/>
            <person name="Jex A.R."/>
            <person name="Gazzola D."/>
            <person name="Li H."/>
            <person name="Toshio Fujiwara R."/>
            <person name="Zhan B."/>
            <person name="Aroian R.V."/>
            <person name="Pafco B."/>
            <person name="Schwarz E.M."/>
        </authorList>
    </citation>
    <scope>NUCLEOTIDE SEQUENCE [LARGE SCALE GENOMIC DNA]</scope>
    <source>
        <strain evidence="1 2">Aroian</strain>
        <tissue evidence="1">Whole animal</tissue>
    </source>
</reference>
<keyword evidence="2" id="KW-1185">Reference proteome</keyword>
<dbReference type="Proteomes" id="UP001303046">
    <property type="component" value="Unassembled WGS sequence"/>
</dbReference>
<accession>A0ABR1DT34</accession>
<organism evidence="1 2">
    <name type="scientific">Necator americanus</name>
    <name type="common">Human hookworm</name>
    <dbReference type="NCBI Taxonomy" id="51031"/>
    <lineage>
        <taxon>Eukaryota</taxon>
        <taxon>Metazoa</taxon>
        <taxon>Ecdysozoa</taxon>
        <taxon>Nematoda</taxon>
        <taxon>Chromadorea</taxon>
        <taxon>Rhabditida</taxon>
        <taxon>Rhabditina</taxon>
        <taxon>Rhabditomorpha</taxon>
        <taxon>Strongyloidea</taxon>
        <taxon>Ancylostomatidae</taxon>
        <taxon>Bunostominae</taxon>
        <taxon>Necator</taxon>
    </lineage>
</organism>
<evidence type="ECO:0008006" key="3">
    <source>
        <dbReference type="Google" id="ProtNLM"/>
    </source>
</evidence>
<comment type="caution">
    <text evidence="1">The sequence shown here is derived from an EMBL/GenBank/DDBJ whole genome shotgun (WGS) entry which is preliminary data.</text>
</comment>
<proteinExistence type="predicted"/>
<dbReference type="EMBL" id="JAVFWL010000004">
    <property type="protein sequence ID" value="KAK6752651.1"/>
    <property type="molecule type" value="Genomic_DNA"/>
</dbReference>